<feature type="domain" description="ABC transporter" evidence="3">
    <location>
        <begin position="5"/>
        <end position="245"/>
    </location>
</feature>
<comment type="caution">
    <text evidence="4">The sequence shown here is derived from an EMBL/GenBank/DDBJ whole genome shotgun (WGS) entry which is preliminary data.</text>
</comment>
<protein>
    <submittedName>
        <fullName evidence="4">ABC transporter ATP-binding protein</fullName>
    </submittedName>
</protein>
<evidence type="ECO:0000313" key="4">
    <source>
        <dbReference type="EMBL" id="RII42151.1"/>
    </source>
</evidence>
<gene>
    <name evidence="4" type="ORF">DWB68_08760</name>
</gene>
<dbReference type="EMBL" id="QQXK01000015">
    <property type="protein sequence ID" value="RII42151.1"/>
    <property type="molecule type" value="Genomic_DNA"/>
</dbReference>
<keyword evidence="5" id="KW-1185">Reference proteome</keyword>
<sequence>MTAVLAFDDVSVIRGARHLLKNVSWSVGEDERWIVMGANGAGKSTLLRIASTRLFPTRGAVDVLGERMGKVDLSELRPAIGVSSALLGREMREEETALNAVVSASYGMTGRWREHYDADDERRALQLLNQWGASTLLSRRYSTLSEGERARVLIARSLMSDPELLLLDEPAAGLDLAGREDLVRRLGAFAASPLAPAMVLVTHHLEEIPENFTHALLLRDGEVVAQGPLEETVTQGNLEATFGLQLTLNRQGSRFSAFAR</sequence>
<dbReference type="InterPro" id="IPR003593">
    <property type="entry name" value="AAA+_ATPase"/>
</dbReference>
<keyword evidence="2 4" id="KW-0067">ATP-binding</keyword>
<reference evidence="4 5" key="1">
    <citation type="submission" date="2018-07" db="EMBL/GenBank/DDBJ databases">
        <title>Arthrobacter sp. nov., isolated from raw cow's milk with high bacterial count.</title>
        <authorList>
            <person name="Hahne J."/>
            <person name="Isele D."/>
            <person name="Lipski A."/>
        </authorList>
    </citation>
    <scope>NUCLEOTIDE SEQUENCE [LARGE SCALE GENOMIC DNA]</scope>
    <source>
        <strain evidence="4 5">JZ R-35</strain>
    </source>
</reference>
<dbReference type="GO" id="GO:0005524">
    <property type="term" value="F:ATP binding"/>
    <property type="evidence" value="ECO:0007669"/>
    <property type="project" value="UniProtKB-KW"/>
</dbReference>
<dbReference type="AlphaFoldDB" id="A0A399J984"/>
<dbReference type="Pfam" id="PF00005">
    <property type="entry name" value="ABC_tran"/>
    <property type="match status" value="1"/>
</dbReference>
<accession>A0A399J984</accession>
<dbReference type="PROSITE" id="PS50893">
    <property type="entry name" value="ABC_TRANSPORTER_2"/>
    <property type="match status" value="1"/>
</dbReference>
<keyword evidence="1" id="KW-0547">Nucleotide-binding</keyword>
<dbReference type="InterPro" id="IPR003439">
    <property type="entry name" value="ABC_transporter-like_ATP-bd"/>
</dbReference>
<evidence type="ECO:0000256" key="2">
    <source>
        <dbReference type="ARBA" id="ARBA00022840"/>
    </source>
</evidence>
<dbReference type="Gene3D" id="3.40.50.300">
    <property type="entry name" value="P-loop containing nucleotide triphosphate hydrolases"/>
    <property type="match status" value="1"/>
</dbReference>
<proteinExistence type="predicted"/>
<dbReference type="PANTHER" id="PTHR43158:SF2">
    <property type="entry name" value="SKFA PEPTIDE EXPORT ATP-BINDING PROTEIN SKFE"/>
    <property type="match status" value="1"/>
</dbReference>
<dbReference type="SUPFAM" id="SSF52540">
    <property type="entry name" value="P-loop containing nucleoside triphosphate hydrolases"/>
    <property type="match status" value="1"/>
</dbReference>
<dbReference type="PANTHER" id="PTHR43158">
    <property type="entry name" value="SKFA PEPTIDE EXPORT ATP-BINDING PROTEIN SKFE"/>
    <property type="match status" value="1"/>
</dbReference>
<dbReference type="Proteomes" id="UP000265419">
    <property type="component" value="Unassembled WGS sequence"/>
</dbReference>
<dbReference type="RefSeq" id="WP_119424759.1">
    <property type="nucleotide sequence ID" value="NZ_QQXK01000015.1"/>
</dbReference>
<dbReference type="InterPro" id="IPR027417">
    <property type="entry name" value="P-loop_NTPase"/>
</dbReference>
<dbReference type="GO" id="GO:0016887">
    <property type="term" value="F:ATP hydrolysis activity"/>
    <property type="evidence" value="ECO:0007669"/>
    <property type="project" value="InterPro"/>
</dbReference>
<dbReference type="SMART" id="SM00382">
    <property type="entry name" value="AAA"/>
    <property type="match status" value="1"/>
</dbReference>
<evidence type="ECO:0000313" key="5">
    <source>
        <dbReference type="Proteomes" id="UP000265419"/>
    </source>
</evidence>
<organism evidence="4 5">
    <name type="scientific">Galactobacter valiniphilus</name>
    <dbReference type="NCBI Taxonomy" id="2676122"/>
    <lineage>
        <taxon>Bacteria</taxon>
        <taxon>Bacillati</taxon>
        <taxon>Actinomycetota</taxon>
        <taxon>Actinomycetes</taxon>
        <taxon>Micrococcales</taxon>
        <taxon>Micrococcaceae</taxon>
        <taxon>Galactobacter</taxon>
    </lineage>
</organism>
<evidence type="ECO:0000259" key="3">
    <source>
        <dbReference type="PROSITE" id="PS50893"/>
    </source>
</evidence>
<evidence type="ECO:0000256" key="1">
    <source>
        <dbReference type="ARBA" id="ARBA00022741"/>
    </source>
</evidence>
<name>A0A399J984_9MICC</name>